<keyword evidence="6 9" id="KW-0326">Glycosidase</keyword>
<keyword evidence="2" id="KW-0677">Repeat</keyword>
<evidence type="ECO:0000256" key="3">
    <source>
        <dbReference type="ARBA" id="ARBA00022801"/>
    </source>
</evidence>
<keyword evidence="7" id="KW-0624">Polysaccharide degradation</keyword>
<dbReference type="InterPro" id="IPR011050">
    <property type="entry name" value="Pectin_lyase_fold/virulence"/>
</dbReference>
<evidence type="ECO:0000256" key="1">
    <source>
        <dbReference type="ARBA" id="ARBA00008834"/>
    </source>
</evidence>
<keyword evidence="10" id="KW-0472">Membrane</keyword>
<reference evidence="11 12" key="1">
    <citation type="journal article" date="2014" name="Genome Announc.">
        <title>Draft Genome Sequence of Bacteroides reticulotermitis Strain JCM 10512T, Isolated from the Gut of a Termite.</title>
        <authorList>
            <person name="Yuki M."/>
            <person name="Oshima K."/>
            <person name="Suda W."/>
            <person name="Sakamoto M."/>
            <person name="Iida T."/>
            <person name="Hattori M."/>
            <person name="Ohkuma M."/>
        </authorList>
    </citation>
    <scope>NUCLEOTIDE SEQUENCE [LARGE SCALE GENOMIC DNA]</scope>
    <source>
        <strain evidence="11 12">JCM 10512</strain>
    </source>
</reference>
<keyword evidence="12" id="KW-1185">Reference proteome</keyword>
<dbReference type="EMBL" id="BAIV01000019">
    <property type="protein sequence ID" value="GAE84765.1"/>
    <property type="molecule type" value="Genomic_DNA"/>
</dbReference>
<dbReference type="PANTHER" id="PTHR31736:SF9">
    <property type="entry name" value="ENDO-XYLOGALACTURONAN HYDROLASE A-RELATED"/>
    <property type="match status" value="1"/>
</dbReference>
<evidence type="ECO:0000256" key="7">
    <source>
        <dbReference type="ARBA" id="ARBA00023326"/>
    </source>
</evidence>
<evidence type="ECO:0000256" key="9">
    <source>
        <dbReference type="RuleBase" id="RU361169"/>
    </source>
</evidence>
<evidence type="ECO:0000256" key="2">
    <source>
        <dbReference type="ARBA" id="ARBA00022737"/>
    </source>
</evidence>
<gene>
    <name evidence="11" type="ORF">JCM10512_3129</name>
</gene>
<keyword evidence="10" id="KW-1133">Transmembrane helix</keyword>
<keyword evidence="4" id="KW-0325">Glycoprotein</keyword>
<evidence type="ECO:0000256" key="6">
    <source>
        <dbReference type="ARBA" id="ARBA00023295"/>
    </source>
</evidence>
<proteinExistence type="inferred from homology"/>
<comment type="caution">
    <text evidence="11">The sequence shown here is derived from an EMBL/GenBank/DDBJ whole genome shotgun (WGS) entry which is preliminary data.</text>
</comment>
<comment type="function">
    <text evidence="8">Pectinolytic enzyme involved in the degradation of xylogalacturonan (xga), a galacturonan backbone heavily substituted with xylose, and which is one important component of the hairy regions of pectin. Activity requires a galacturonic acid backbone substituted with xylose.</text>
</comment>
<sequence length="502" mass="57148">MRDKEQGLSSFFDHWTEEDDRTFLYELFSEIIGMKILARLVTVFLVLIVGWSSALAEIVTYPVPMGIYYARHNDDYTVKVRQIGEKEWVDLYEYNVKVDMDTKSDATMVQFDFTGKVEVLIRKNNGEIRSAVVRPLSKGIQSEIDGEHLLFTLDKPQKLSIEFNGDRLNNLHLFANPIIHHVPDKNDPNVMYFESGIHEPTDAASKGFRIPSNTTVYLEGGAVLKGRLLCDHVENIKILGHGMLLEPEQGIAISYSKNIEIDGPTIVNPRYYTVSGGQSEGITIKNLKSFSYQGWSDGLDFMSCSDVLIDDVFLRNSDDCIALYTHRWDFYGDCRNVQVLNSTLWADIAHPINIGTHGNTKTGDEVLEHILFKNIDILEHDEDDRDYQGCMTINVGDHNLARNITFEDIRVENIQEGQLFHLRVMYNPKYNTGPGRGIKDIVFRNISCTGKYINASVVEGYDANRRVENIVFENIVLNGKRVTSLDELNVDKKDFVGKIQLK</sequence>
<keyword evidence="3 9" id="KW-0378">Hydrolase</keyword>
<organism evidence="11 12">
    <name type="scientific">Bacteroides reticulotermitis JCM 10512</name>
    <dbReference type="NCBI Taxonomy" id="1445607"/>
    <lineage>
        <taxon>Bacteria</taxon>
        <taxon>Pseudomonadati</taxon>
        <taxon>Bacteroidota</taxon>
        <taxon>Bacteroidia</taxon>
        <taxon>Bacteroidales</taxon>
        <taxon>Bacteroidaceae</taxon>
        <taxon>Bacteroides</taxon>
    </lineage>
</organism>
<evidence type="ECO:0000256" key="5">
    <source>
        <dbReference type="ARBA" id="ARBA00023277"/>
    </source>
</evidence>
<protein>
    <submittedName>
        <fullName evidence="11">Endopygalactorunase</fullName>
    </submittedName>
</protein>
<dbReference type="SUPFAM" id="SSF51126">
    <property type="entry name" value="Pectin lyase-like"/>
    <property type="match status" value="1"/>
</dbReference>
<evidence type="ECO:0000313" key="11">
    <source>
        <dbReference type="EMBL" id="GAE84765.1"/>
    </source>
</evidence>
<dbReference type="GO" id="GO:0000272">
    <property type="term" value="P:polysaccharide catabolic process"/>
    <property type="evidence" value="ECO:0007669"/>
    <property type="project" value="UniProtKB-KW"/>
</dbReference>
<keyword evidence="5" id="KW-0119">Carbohydrate metabolism</keyword>
<evidence type="ECO:0000313" key="12">
    <source>
        <dbReference type="Proteomes" id="UP000019131"/>
    </source>
</evidence>
<dbReference type="InterPro" id="IPR012334">
    <property type="entry name" value="Pectin_lyas_fold"/>
</dbReference>
<dbReference type="Pfam" id="PF00295">
    <property type="entry name" value="Glyco_hydro_28"/>
    <property type="match status" value="1"/>
</dbReference>
<name>W4UU36_9BACE</name>
<dbReference type="GO" id="GO:0004650">
    <property type="term" value="F:polygalacturonase activity"/>
    <property type="evidence" value="ECO:0007669"/>
    <property type="project" value="InterPro"/>
</dbReference>
<dbReference type="InterPro" id="IPR000743">
    <property type="entry name" value="Glyco_hydro_28"/>
</dbReference>
<keyword evidence="10" id="KW-0812">Transmembrane</keyword>
<dbReference type="Gene3D" id="2.160.20.10">
    <property type="entry name" value="Single-stranded right-handed beta-helix, Pectin lyase-like"/>
    <property type="match status" value="1"/>
</dbReference>
<dbReference type="PANTHER" id="PTHR31736">
    <property type="match status" value="1"/>
</dbReference>
<evidence type="ECO:0000256" key="4">
    <source>
        <dbReference type="ARBA" id="ARBA00023180"/>
    </source>
</evidence>
<dbReference type="STRING" id="1445607.JCM10512_3129"/>
<evidence type="ECO:0000256" key="10">
    <source>
        <dbReference type="SAM" id="Phobius"/>
    </source>
</evidence>
<evidence type="ECO:0000256" key="8">
    <source>
        <dbReference type="ARBA" id="ARBA00037278"/>
    </source>
</evidence>
<accession>W4UU36</accession>
<feature type="transmembrane region" description="Helical" evidence="10">
    <location>
        <begin position="36"/>
        <end position="56"/>
    </location>
</feature>
<comment type="similarity">
    <text evidence="1 9">Belongs to the glycosyl hydrolase 28 family.</text>
</comment>
<dbReference type="AlphaFoldDB" id="W4UU36"/>
<dbReference type="Proteomes" id="UP000019131">
    <property type="component" value="Unassembled WGS sequence"/>
</dbReference>